<accession>A0ACC3N6F1</accession>
<organism evidence="1 2">
    <name type="scientific">Vermiconidia calcicola</name>
    <dbReference type="NCBI Taxonomy" id="1690605"/>
    <lineage>
        <taxon>Eukaryota</taxon>
        <taxon>Fungi</taxon>
        <taxon>Dikarya</taxon>
        <taxon>Ascomycota</taxon>
        <taxon>Pezizomycotina</taxon>
        <taxon>Dothideomycetes</taxon>
        <taxon>Dothideomycetidae</taxon>
        <taxon>Mycosphaerellales</taxon>
        <taxon>Extremaceae</taxon>
        <taxon>Vermiconidia</taxon>
    </lineage>
</organism>
<comment type="caution">
    <text evidence="1">The sequence shown here is derived from an EMBL/GenBank/DDBJ whole genome shotgun (WGS) entry which is preliminary data.</text>
</comment>
<keyword evidence="2" id="KW-1185">Reference proteome</keyword>
<sequence>MLPRNNELKPGRSSATGQLLQSTRRLFYSKAFSRTVLLVIILLLLADLYRSPQHRLQGLKTSASSYESNEHGSAAEKDWSQYAYCQYVTAEAHLCNSLVMFESLSRLGVKADKLMLFPEQWLTKNTTEINRQLSKARDEYNVKLQPVHLFHFGKEKTWADGFTKFLAWNQTDYKRVLVLDSDATVLQPMDELFDLPSAPAAIPRAYWLESQLTGQLLLVEPSELEFKRIQEALEQRQANDYDMEIINILYKDSALTLPHRAYDLLTGEFKAEEHHKFLGNEMEVWDPDKVLAKAKFVHFSDWPYPKPWVAASRSQTEQIQPKCHVLENGDEDCRDREIWLWFYNDFQESRQRVCGFLQV</sequence>
<name>A0ACC3N6F1_9PEZI</name>
<dbReference type="Proteomes" id="UP001281147">
    <property type="component" value="Unassembled WGS sequence"/>
</dbReference>
<evidence type="ECO:0000313" key="1">
    <source>
        <dbReference type="EMBL" id="KAK3710319.1"/>
    </source>
</evidence>
<dbReference type="EMBL" id="JAUTXU010000085">
    <property type="protein sequence ID" value="KAK3710319.1"/>
    <property type="molecule type" value="Genomic_DNA"/>
</dbReference>
<proteinExistence type="predicted"/>
<protein>
    <submittedName>
        <fullName evidence="1">Uncharacterized protein</fullName>
    </submittedName>
</protein>
<reference evidence="1" key="1">
    <citation type="submission" date="2023-07" db="EMBL/GenBank/DDBJ databases">
        <title>Black Yeasts Isolated from many extreme environments.</title>
        <authorList>
            <person name="Coleine C."/>
            <person name="Stajich J.E."/>
            <person name="Selbmann L."/>
        </authorList>
    </citation>
    <scope>NUCLEOTIDE SEQUENCE</scope>
    <source>
        <strain evidence="1">CCFEE 5714</strain>
    </source>
</reference>
<gene>
    <name evidence="1" type="ORF">LTR37_010385</name>
</gene>
<evidence type="ECO:0000313" key="2">
    <source>
        <dbReference type="Proteomes" id="UP001281147"/>
    </source>
</evidence>